<reference evidence="3 4" key="1">
    <citation type="submission" date="2023-07" db="EMBL/GenBank/DDBJ databases">
        <title>Genomic Encyclopedia of Type Strains, Phase IV (KMG-IV): sequencing the most valuable type-strain genomes for metagenomic binning, comparative biology and taxonomic classification.</title>
        <authorList>
            <person name="Goeker M."/>
        </authorList>
    </citation>
    <scope>NUCLEOTIDE SEQUENCE [LARGE SCALE GENOMIC DNA]</scope>
    <source>
        <strain evidence="3 4">NIO-1023</strain>
    </source>
</reference>
<organism evidence="3 4">
    <name type="scientific">Deinococcus enclensis</name>
    <dbReference type="NCBI Taxonomy" id="1049582"/>
    <lineage>
        <taxon>Bacteria</taxon>
        <taxon>Thermotogati</taxon>
        <taxon>Deinococcota</taxon>
        <taxon>Deinococci</taxon>
        <taxon>Deinococcales</taxon>
        <taxon>Deinococcaceae</taxon>
        <taxon>Deinococcus</taxon>
    </lineage>
</organism>
<dbReference type="InterPro" id="IPR006944">
    <property type="entry name" value="Phage/GTA_portal"/>
</dbReference>
<feature type="region of interest" description="Disordered" evidence="1">
    <location>
        <begin position="423"/>
        <end position="445"/>
    </location>
</feature>
<keyword evidence="4" id="KW-1185">Reference proteome</keyword>
<name>A0ABT9ME86_9DEIO</name>
<dbReference type="Proteomes" id="UP001232163">
    <property type="component" value="Unassembled WGS sequence"/>
</dbReference>
<evidence type="ECO:0000313" key="3">
    <source>
        <dbReference type="EMBL" id="MDP9764880.1"/>
    </source>
</evidence>
<sequence>MNWIQRLSTALGFAPEEEKRAAAVRNSQPAAFVSTSQDGRPVMSTWNADRAVDEGLKVNPWVYSSVAVITTALASVPILIERRTPNGWEADEDHEIQALLNRPNAFMGRQDALERWGQHMLLAGNALFWLNVVNGKPVELWPIHPDTIKPIASRAEFISGYEWKQDASTKRILQVSEVAHWQFPDPSQPLWGLSPLKAAAGAVDMDQAAAQWNRAVLANDGKPPLGIFLNESLTLDQMKQAAGFIREQINGGSIRQALVMGGASKVQPLSLNASDLDFLNGREFSKKEIAAVFGVPPILLSFGNDATFANSGAAERRLWLSRVVPLLDDYCQGLMGSLFPFWGLTQRDWRIRPDFSEIEAMQQNRKETAEVGKLKAEAFKALVDAGVPANMAAEAVGLPLADIPGGDQPRQALAPPGAAAVKALPPMQSKGVRQRKDRGDPPESVTERLARLDKWIAEARPRISELLLEQGSAAASAYASGQPWEPELSLDDWQALLEALHVAVIESEGGIGYAELLKVITSPGGGGTFDVLADGVTEWIDAHVGDMVKGITDTSKTNLRAEIKAGVEAGESEAEIAKRIRVLSDEWSDWRADRIARTEVGSAFGAAHDQAARQIGVPMTKTWVATGDSRTRDEHAGMDGETVELDDSFSNGASTAPHGVNCRCVTTYAPVG</sequence>
<dbReference type="Pfam" id="PF04233">
    <property type="entry name" value="Phage_Mu_F"/>
    <property type="match status" value="1"/>
</dbReference>
<dbReference type="NCBIfam" id="TIGR01641">
    <property type="entry name" value="phageSPP1_gp7"/>
    <property type="match status" value="1"/>
</dbReference>
<dbReference type="Pfam" id="PF04860">
    <property type="entry name" value="Phage_portal"/>
    <property type="match status" value="1"/>
</dbReference>
<proteinExistence type="predicted"/>
<comment type="caution">
    <text evidence="3">The sequence shown here is derived from an EMBL/GenBank/DDBJ whole genome shotgun (WGS) entry which is preliminary data.</text>
</comment>
<feature type="domain" description="Phage head morphogenesis" evidence="2">
    <location>
        <begin position="558"/>
        <end position="666"/>
    </location>
</feature>
<dbReference type="InterPro" id="IPR006528">
    <property type="entry name" value="Phage_head_morphogenesis_dom"/>
</dbReference>
<protein>
    <submittedName>
        <fullName evidence="3">HK97 family phage portal protein</fullName>
    </submittedName>
</protein>
<evidence type="ECO:0000313" key="4">
    <source>
        <dbReference type="Proteomes" id="UP001232163"/>
    </source>
</evidence>
<gene>
    <name evidence="3" type="ORF">QO006_002327</name>
</gene>
<dbReference type="RefSeq" id="WP_307466388.1">
    <property type="nucleotide sequence ID" value="NZ_JAURUR010000007.1"/>
</dbReference>
<dbReference type="EMBL" id="JAURUR010000007">
    <property type="protein sequence ID" value="MDP9764880.1"/>
    <property type="molecule type" value="Genomic_DNA"/>
</dbReference>
<evidence type="ECO:0000259" key="2">
    <source>
        <dbReference type="Pfam" id="PF04233"/>
    </source>
</evidence>
<evidence type="ECO:0000256" key="1">
    <source>
        <dbReference type="SAM" id="MobiDB-lite"/>
    </source>
</evidence>
<accession>A0ABT9ME86</accession>